<dbReference type="EMBL" id="CP018911">
    <property type="protein sequence ID" value="AZU04313.1"/>
    <property type="molecule type" value="Genomic_DNA"/>
</dbReference>
<sequence length="125" mass="14043">MAERPRVQVQPAFRYLGLFLSVLALVIMFAQLFVTSGEVGFVEGLVVYLITWWIVIFTVLPLRIQGQYEAGDIVDGSEPGAPVNPRLKEKALLTTVITSVLWLVFFAVMELGLIDLNTLWGPEYR</sequence>
<accession>A0A3T0EA47</accession>
<evidence type="ECO:0000313" key="1">
    <source>
        <dbReference type="EMBL" id="AZU04313.1"/>
    </source>
</evidence>
<protein>
    <submittedName>
        <fullName evidence="1">Uncharacterized protein</fullName>
    </submittedName>
</protein>
<dbReference type="Pfam" id="PF07330">
    <property type="entry name" value="DUF1467"/>
    <property type="match status" value="1"/>
</dbReference>
<evidence type="ECO:0000313" key="2">
    <source>
        <dbReference type="Proteomes" id="UP000286954"/>
    </source>
</evidence>
<proteinExistence type="predicted"/>
<dbReference type="AlphaFoldDB" id="A0A3T0EA47"/>
<organism evidence="1 2">
    <name type="scientific">Glycocaulis alkaliphilus</name>
    <dbReference type="NCBI Taxonomy" id="1434191"/>
    <lineage>
        <taxon>Bacteria</taxon>
        <taxon>Pseudomonadati</taxon>
        <taxon>Pseudomonadota</taxon>
        <taxon>Alphaproteobacteria</taxon>
        <taxon>Maricaulales</taxon>
        <taxon>Maricaulaceae</taxon>
        <taxon>Glycocaulis</taxon>
    </lineage>
</organism>
<dbReference type="Proteomes" id="UP000286954">
    <property type="component" value="Chromosome"/>
</dbReference>
<keyword evidence="2" id="KW-1185">Reference proteome</keyword>
<dbReference type="KEGG" id="gak:X907_1782"/>
<dbReference type="InterPro" id="IPR009935">
    <property type="entry name" value="DUF1467"/>
</dbReference>
<reference evidence="1 2" key="1">
    <citation type="submission" date="2016-12" db="EMBL/GenBank/DDBJ databases">
        <title>The genome of dimorphic prosthecate Glycocaulis alkaliphilus 6b-8t, isolated from crude oil dictates its adaptability in petroleum environments.</title>
        <authorList>
            <person name="Wu X.-L."/>
            <person name="Geng S."/>
        </authorList>
    </citation>
    <scope>NUCLEOTIDE SEQUENCE [LARGE SCALE GENOMIC DNA]</scope>
    <source>
        <strain evidence="1 2">6B-8</strain>
    </source>
</reference>
<dbReference type="RefSeq" id="WP_127567150.1">
    <property type="nucleotide sequence ID" value="NZ_BMFB01000003.1"/>
</dbReference>
<dbReference type="OrthoDB" id="9804637at2"/>
<name>A0A3T0EA47_9PROT</name>
<gene>
    <name evidence="1" type="ORF">X907_1782</name>
</gene>